<reference evidence="3" key="1">
    <citation type="submission" date="2015-09" db="EMBL/GenBank/DDBJ databases">
        <authorList>
            <consortium name="Pathogen Informatics"/>
        </authorList>
    </citation>
    <scope>NUCLEOTIDE SEQUENCE [LARGE SCALE GENOMIC DNA]</scope>
    <source>
        <strain evidence="3">Lake Konstanz</strain>
    </source>
</reference>
<dbReference type="VEuPathDB" id="TriTrypDB:BSAL_68275"/>
<name>A0A0S4J0E1_BODSA</name>
<dbReference type="AlphaFoldDB" id="A0A0S4J0E1"/>
<keyword evidence="3" id="KW-1185">Reference proteome</keyword>
<evidence type="ECO:0000313" key="2">
    <source>
        <dbReference type="EMBL" id="CUF97316.1"/>
    </source>
</evidence>
<evidence type="ECO:0000256" key="1">
    <source>
        <dbReference type="SAM" id="MobiDB-lite"/>
    </source>
</evidence>
<dbReference type="EMBL" id="CYKH01000467">
    <property type="protein sequence ID" value="CUF97316.1"/>
    <property type="molecule type" value="Genomic_DNA"/>
</dbReference>
<sequence length="694" mass="74804">MTSTVLPAEHRRLRHVLQFACRHAPVLHTGSASNRRSTSANAATQAHTQYTLRQIGRDGAPGELLYESEVQSGTVHPQWTALPTTLTLEDHPNIRSLVFSLYRVAASALDITSRHQSQHRRHPPRNDGAKEDPSVVEPRGPTPQAAPQPNSTMSPTTQDGTATDTEMEDGVCSPPEDGEIAASEELVVDGETPLDLMEGDRRPREPSLGELTTEATILMVRRDSVASSGGGTTQMSASNNTHQQAMASAVQVAGASPTIVDEPPSQRVNAAHDNLTAASGLQEDDDGAAQQHNKQLIFECLIDLTKTEFLAKHFTGLHDIGSLPAHMDDGHRSFTILLRCHDGIFSPTMDASIADANANLLDLKRPTPSMYGFLGAAGGRGQQPQVGSTFLQHNQLLESEWDLVDGDAAREAEARQQKTESMTLGDVKALGSASIALQRMLVALRSCSDERRHFIDEALSHEQGAAVVAVRNAVTSVTSATCGSLIAARRTQIQTVEQEIAARRAALEARKQAIATARAAVLASVAGGAPIEESVVERLPLSSTSSECNERLINTRRRLAGEVVAWFQVNPAANTILGVKLPPNDGLPDVLEHAISIAHVAHAVSVYARVFNVSLPHPVHFTAPGRCRIYERHGVAPDKYFPLYPVKNSDRGSLRRGMDLLRQNIVSAAYSIHNQRQAEGLPLALATEKLLVGR</sequence>
<feature type="region of interest" description="Disordered" evidence="1">
    <location>
        <begin position="112"/>
        <end position="208"/>
    </location>
</feature>
<dbReference type="Proteomes" id="UP000051952">
    <property type="component" value="Unassembled WGS sequence"/>
</dbReference>
<feature type="compositionally biased region" description="Polar residues" evidence="1">
    <location>
        <begin position="147"/>
        <end position="164"/>
    </location>
</feature>
<gene>
    <name evidence="2" type="ORF">BSAL_68275</name>
</gene>
<accession>A0A0S4J0E1</accession>
<evidence type="ECO:0000313" key="3">
    <source>
        <dbReference type="Proteomes" id="UP000051952"/>
    </source>
</evidence>
<feature type="compositionally biased region" description="Basic and acidic residues" evidence="1">
    <location>
        <begin position="124"/>
        <end position="133"/>
    </location>
</feature>
<protein>
    <submittedName>
        <fullName evidence="2">Uncharacterized protein</fullName>
    </submittedName>
</protein>
<proteinExistence type="predicted"/>
<feature type="compositionally biased region" description="Basic and acidic residues" evidence="1">
    <location>
        <begin position="198"/>
        <end position="207"/>
    </location>
</feature>
<organism evidence="2 3">
    <name type="scientific">Bodo saltans</name>
    <name type="common">Flagellated protozoan</name>
    <dbReference type="NCBI Taxonomy" id="75058"/>
    <lineage>
        <taxon>Eukaryota</taxon>
        <taxon>Discoba</taxon>
        <taxon>Euglenozoa</taxon>
        <taxon>Kinetoplastea</taxon>
        <taxon>Metakinetoplastina</taxon>
        <taxon>Eubodonida</taxon>
        <taxon>Bodonidae</taxon>
        <taxon>Bodo</taxon>
    </lineage>
</organism>